<dbReference type="RefSeq" id="WP_380730619.1">
    <property type="nucleotide sequence ID" value="NZ_JBHTLK010000447.1"/>
</dbReference>
<protein>
    <submittedName>
        <fullName evidence="1">Uncharacterized protein</fullName>
    </submittedName>
</protein>
<dbReference type="EMBL" id="JBHTLK010000447">
    <property type="protein sequence ID" value="MFD1152612.1"/>
    <property type="molecule type" value="Genomic_DNA"/>
</dbReference>
<organism evidence="1 2">
    <name type="scientific">Saccharothrix hoggarensis</name>
    <dbReference type="NCBI Taxonomy" id="913853"/>
    <lineage>
        <taxon>Bacteria</taxon>
        <taxon>Bacillati</taxon>
        <taxon>Actinomycetota</taxon>
        <taxon>Actinomycetes</taxon>
        <taxon>Pseudonocardiales</taxon>
        <taxon>Pseudonocardiaceae</taxon>
        <taxon>Saccharothrix</taxon>
    </lineage>
</organism>
<gene>
    <name evidence="1" type="ORF">ACFQ3T_36210</name>
</gene>
<proteinExistence type="predicted"/>
<evidence type="ECO:0000313" key="1">
    <source>
        <dbReference type="EMBL" id="MFD1152612.1"/>
    </source>
</evidence>
<evidence type="ECO:0000313" key="2">
    <source>
        <dbReference type="Proteomes" id="UP001597168"/>
    </source>
</evidence>
<keyword evidence="2" id="KW-1185">Reference proteome</keyword>
<sequence>MSRNLAGLAAVTAVVLAEHGESLDVCGVDVRAYPQPTTGADVSMQVASRRDWAADLAGVARAAVALGFDFVRFFPEDGYVRVVTVGEISTSAGTARVEVWDHLNGADVGRAERVLGITLDRDVDPVFVAVSDVTRRLAVMAVGRVA</sequence>
<dbReference type="Proteomes" id="UP001597168">
    <property type="component" value="Unassembled WGS sequence"/>
</dbReference>
<reference evidence="2" key="1">
    <citation type="journal article" date="2019" name="Int. J. Syst. Evol. Microbiol.">
        <title>The Global Catalogue of Microorganisms (GCM) 10K type strain sequencing project: providing services to taxonomists for standard genome sequencing and annotation.</title>
        <authorList>
            <consortium name="The Broad Institute Genomics Platform"/>
            <consortium name="The Broad Institute Genome Sequencing Center for Infectious Disease"/>
            <person name="Wu L."/>
            <person name="Ma J."/>
        </authorList>
    </citation>
    <scope>NUCLEOTIDE SEQUENCE [LARGE SCALE GENOMIC DNA]</scope>
    <source>
        <strain evidence="2">CCUG 60214</strain>
    </source>
</reference>
<accession>A0ABW3R6A7</accession>
<name>A0ABW3R6A7_9PSEU</name>
<comment type="caution">
    <text evidence="1">The sequence shown here is derived from an EMBL/GenBank/DDBJ whole genome shotgun (WGS) entry which is preliminary data.</text>
</comment>